<dbReference type="GO" id="GO:0000977">
    <property type="term" value="F:RNA polymerase II transcription regulatory region sequence-specific DNA binding"/>
    <property type="evidence" value="ECO:0007669"/>
    <property type="project" value="TreeGrafter"/>
</dbReference>
<evidence type="ECO:0000259" key="7">
    <source>
        <dbReference type="PROSITE" id="PS50157"/>
    </source>
</evidence>
<keyword evidence="4" id="KW-0862">Zinc</keyword>
<evidence type="ECO:0000313" key="9">
    <source>
        <dbReference type="RefSeq" id="XP_052120602.1"/>
    </source>
</evidence>
<dbReference type="PANTHER" id="PTHR24409">
    <property type="entry name" value="ZINC FINGER PROTEIN 142"/>
    <property type="match status" value="1"/>
</dbReference>
<dbReference type="RefSeq" id="XP_052120602.1">
    <property type="nucleotide sequence ID" value="XM_052264642.1"/>
</dbReference>
<feature type="region of interest" description="Disordered" evidence="6">
    <location>
        <begin position="1"/>
        <end position="26"/>
    </location>
</feature>
<dbReference type="Proteomes" id="UP000504606">
    <property type="component" value="Unplaced"/>
</dbReference>
<dbReference type="GO" id="GO:0000981">
    <property type="term" value="F:DNA-binding transcription factor activity, RNA polymerase II-specific"/>
    <property type="evidence" value="ECO:0007669"/>
    <property type="project" value="TreeGrafter"/>
</dbReference>
<gene>
    <name evidence="9" type="primary">LOC127748926</name>
</gene>
<accession>A0A9C6WLQ9</accession>
<evidence type="ECO:0000256" key="5">
    <source>
        <dbReference type="PROSITE-ProRule" id="PRU00042"/>
    </source>
</evidence>
<organism evidence="8 9">
    <name type="scientific">Frankliniella occidentalis</name>
    <name type="common">Western flower thrips</name>
    <name type="synonym">Euthrips occidentalis</name>
    <dbReference type="NCBI Taxonomy" id="133901"/>
    <lineage>
        <taxon>Eukaryota</taxon>
        <taxon>Metazoa</taxon>
        <taxon>Ecdysozoa</taxon>
        <taxon>Arthropoda</taxon>
        <taxon>Hexapoda</taxon>
        <taxon>Insecta</taxon>
        <taxon>Pterygota</taxon>
        <taxon>Neoptera</taxon>
        <taxon>Paraneoptera</taxon>
        <taxon>Thysanoptera</taxon>
        <taxon>Terebrantia</taxon>
        <taxon>Thripoidea</taxon>
        <taxon>Thripidae</taxon>
        <taxon>Frankliniella</taxon>
    </lineage>
</organism>
<feature type="domain" description="C2H2-type" evidence="7">
    <location>
        <begin position="185"/>
        <end position="212"/>
    </location>
</feature>
<dbReference type="PROSITE" id="PS00028">
    <property type="entry name" value="ZINC_FINGER_C2H2_1"/>
    <property type="match status" value="6"/>
</dbReference>
<dbReference type="PANTHER" id="PTHR24409:SF295">
    <property type="entry name" value="AZ2-RELATED"/>
    <property type="match status" value="1"/>
</dbReference>
<evidence type="ECO:0000313" key="8">
    <source>
        <dbReference type="Proteomes" id="UP000504606"/>
    </source>
</evidence>
<keyword evidence="1" id="KW-0479">Metal-binding</keyword>
<dbReference type="InterPro" id="IPR013087">
    <property type="entry name" value="Znf_C2H2_type"/>
</dbReference>
<dbReference type="GeneID" id="127748926"/>
<evidence type="ECO:0000256" key="1">
    <source>
        <dbReference type="ARBA" id="ARBA00022723"/>
    </source>
</evidence>
<name>A0A9C6WLQ9_FRAOC</name>
<dbReference type="AlphaFoldDB" id="A0A9C6WLQ9"/>
<reference evidence="9" key="1">
    <citation type="submission" date="2025-08" db="UniProtKB">
        <authorList>
            <consortium name="RefSeq"/>
        </authorList>
    </citation>
    <scope>IDENTIFICATION</scope>
    <source>
        <tissue evidence="9">Whole organism</tissue>
    </source>
</reference>
<dbReference type="OrthoDB" id="6077919at2759"/>
<protein>
    <submittedName>
        <fullName evidence="9">Zinc finger protein 628-like</fullName>
    </submittedName>
</protein>
<sequence length="360" mass="39555">MVPHAQAPVHQSTAMVQRAQAPAHQSTAMVPRAQAPVHQSTAMVPHAQAPGHPDRTAPPGPDLACNECSLTFPSRLQQARHRLSSHVAPAEHGCPICGMKFLTRSRQRVHLARSHRVLRLACPHCTARFPSSLLLGAHLLVDHTAVIRALPHPFAIECPVCSEWCVSAGQLTAHVRAFHPGAQPMHCAMCPRAFNNVSSLLLHHHGHLAAMRRQHCGVCGVWFPAQELVQAHERAEHNPRVFRCPVLKPSRCREVLPSAEALDQHLAAAHPRRRPYSCRCGTHFKNLHDHLEHAAETLHQAALPPTGGESLHVCKACLIVAEDPMKIRDHEDTVHMGLLPLDRVAQLLTLVQDAVVIKNS</sequence>
<dbReference type="SUPFAM" id="SSF57667">
    <property type="entry name" value="beta-beta-alpha zinc fingers"/>
    <property type="match status" value="2"/>
</dbReference>
<dbReference type="SMART" id="SM00355">
    <property type="entry name" value="ZnF_C2H2"/>
    <property type="match status" value="8"/>
</dbReference>
<proteinExistence type="predicted"/>
<dbReference type="PROSITE" id="PS50157">
    <property type="entry name" value="ZINC_FINGER_C2H2_2"/>
    <property type="match status" value="3"/>
</dbReference>
<dbReference type="GO" id="GO:0008270">
    <property type="term" value="F:zinc ion binding"/>
    <property type="evidence" value="ECO:0007669"/>
    <property type="project" value="UniProtKB-KW"/>
</dbReference>
<dbReference type="GO" id="GO:0005634">
    <property type="term" value="C:nucleus"/>
    <property type="evidence" value="ECO:0007669"/>
    <property type="project" value="TreeGrafter"/>
</dbReference>
<evidence type="ECO:0000256" key="3">
    <source>
        <dbReference type="ARBA" id="ARBA00022771"/>
    </source>
</evidence>
<dbReference type="InterPro" id="IPR036236">
    <property type="entry name" value="Znf_C2H2_sf"/>
</dbReference>
<dbReference type="KEGG" id="foc:127748926"/>
<dbReference type="Gene3D" id="3.30.160.60">
    <property type="entry name" value="Classic Zinc Finger"/>
    <property type="match status" value="3"/>
</dbReference>
<feature type="domain" description="C2H2-type" evidence="7">
    <location>
        <begin position="242"/>
        <end position="275"/>
    </location>
</feature>
<keyword evidence="8" id="KW-1185">Reference proteome</keyword>
<feature type="domain" description="C2H2-type" evidence="7">
    <location>
        <begin position="156"/>
        <end position="184"/>
    </location>
</feature>
<keyword evidence="3 5" id="KW-0863">Zinc-finger</keyword>
<evidence type="ECO:0000256" key="6">
    <source>
        <dbReference type="SAM" id="MobiDB-lite"/>
    </source>
</evidence>
<evidence type="ECO:0000256" key="4">
    <source>
        <dbReference type="ARBA" id="ARBA00022833"/>
    </source>
</evidence>
<keyword evidence="2" id="KW-0677">Repeat</keyword>
<evidence type="ECO:0000256" key="2">
    <source>
        <dbReference type="ARBA" id="ARBA00022737"/>
    </source>
</evidence>